<dbReference type="SMART" id="SM00345">
    <property type="entry name" value="HTH_GNTR"/>
    <property type="match status" value="1"/>
</dbReference>
<dbReference type="STRING" id="1672749.BJF92_18170"/>
<reference evidence="5 6" key="1">
    <citation type="submission" date="2016-09" db="EMBL/GenBank/DDBJ databases">
        <title>Rhizobium sp. nov., a novel species isolated from the rice rhizosphere.</title>
        <authorList>
            <person name="Zhao J."/>
            <person name="Zhang X."/>
        </authorList>
    </citation>
    <scope>NUCLEOTIDE SEQUENCE [LARGE SCALE GENOMIC DNA]</scope>
    <source>
        <strain evidence="5 6">MH17</strain>
    </source>
</reference>
<sequence length="226" mass="25065">MSNQDPTLADLRIETPPATLREIALDRLRRAIISGLFEPGQRLVERTLCDQLGVSRSVIREVIRHLESEGLVDNVAKQGPTVARLSWDDARQIYEIRAALESTAVADCARRADEAVKLRLKTVLEELDRTSKNSSPPAVLDATHDFYEIIFRTSGHNIAWDIVSRLNSRISRLRVMTLSTSNRTVSGPARIREIYEAICRNDADGAAAACQAHVAEAARIAEQLLA</sequence>
<keyword evidence="3" id="KW-0804">Transcription</keyword>
<evidence type="ECO:0000313" key="6">
    <source>
        <dbReference type="Proteomes" id="UP000186143"/>
    </source>
</evidence>
<dbReference type="Gene3D" id="1.20.120.530">
    <property type="entry name" value="GntR ligand-binding domain-like"/>
    <property type="match status" value="1"/>
</dbReference>
<dbReference type="PANTHER" id="PTHR43537:SF24">
    <property type="entry name" value="GLUCONATE OPERON TRANSCRIPTIONAL REPRESSOR"/>
    <property type="match status" value="1"/>
</dbReference>
<dbReference type="PRINTS" id="PR00035">
    <property type="entry name" value="HTHGNTR"/>
</dbReference>
<dbReference type="SUPFAM" id="SSF46785">
    <property type="entry name" value="Winged helix' DNA-binding domain"/>
    <property type="match status" value="1"/>
</dbReference>
<comment type="caution">
    <text evidence="5">The sequence shown here is derived from an EMBL/GenBank/DDBJ whole genome shotgun (WGS) entry which is preliminary data.</text>
</comment>
<dbReference type="CDD" id="cd07377">
    <property type="entry name" value="WHTH_GntR"/>
    <property type="match status" value="1"/>
</dbReference>
<dbReference type="EMBL" id="MKIO01000041">
    <property type="protein sequence ID" value="OLP52965.1"/>
    <property type="molecule type" value="Genomic_DNA"/>
</dbReference>
<dbReference type="PROSITE" id="PS50949">
    <property type="entry name" value="HTH_GNTR"/>
    <property type="match status" value="1"/>
</dbReference>
<accession>A0A1Q9ADH1</accession>
<dbReference type="InterPro" id="IPR036388">
    <property type="entry name" value="WH-like_DNA-bd_sf"/>
</dbReference>
<dbReference type="OrthoDB" id="7846328at2"/>
<dbReference type="AlphaFoldDB" id="A0A1Q9ADH1"/>
<evidence type="ECO:0000256" key="1">
    <source>
        <dbReference type="ARBA" id="ARBA00023015"/>
    </source>
</evidence>
<proteinExistence type="predicted"/>
<dbReference type="GO" id="GO:0003677">
    <property type="term" value="F:DNA binding"/>
    <property type="evidence" value="ECO:0007669"/>
    <property type="project" value="UniProtKB-KW"/>
</dbReference>
<keyword evidence="2" id="KW-0238">DNA-binding</keyword>
<evidence type="ECO:0000256" key="2">
    <source>
        <dbReference type="ARBA" id="ARBA00023125"/>
    </source>
</evidence>
<protein>
    <submittedName>
        <fullName evidence="5">GntR family transcriptional regulator</fullName>
    </submittedName>
</protein>
<name>A0A1Q9ADH1_9HYPH</name>
<dbReference type="Gene3D" id="1.10.10.10">
    <property type="entry name" value="Winged helix-like DNA-binding domain superfamily/Winged helix DNA-binding domain"/>
    <property type="match status" value="1"/>
</dbReference>
<keyword evidence="1" id="KW-0805">Transcription regulation</keyword>
<evidence type="ECO:0000259" key="4">
    <source>
        <dbReference type="PROSITE" id="PS50949"/>
    </source>
</evidence>
<dbReference type="InterPro" id="IPR000524">
    <property type="entry name" value="Tscrpt_reg_HTH_GntR"/>
</dbReference>
<organism evidence="5 6">
    <name type="scientific">Xaviernesmea rhizosphaerae</name>
    <dbReference type="NCBI Taxonomy" id="1672749"/>
    <lineage>
        <taxon>Bacteria</taxon>
        <taxon>Pseudomonadati</taxon>
        <taxon>Pseudomonadota</taxon>
        <taxon>Alphaproteobacteria</taxon>
        <taxon>Hyphomicrobiales</taxon>
        <taxon>Rhizobiaceae</taxon>
        <taxon>Rhizobium/Agrobacterium group</taxon>
        <taxon>Xaviernesmea</taxon>
    </lineage>
</organism>
<dbReference type="InterPro" id="IPR011711">
    <property type="entry name" value="GntR_C"/>
</dbReference>
<dbReference type="SUPFAM" id="SSF48008">
    <property type="entry name" value="GntR ligand-binding domain-like"/>
    <property type="match status" value="1"/>
</dbReference>
<dbReference type="Pfam" id="PF07729">
    <property type="entry name" value="FCD"/>
    <property type="match status" value="1"/>
</dbReference>
<dbReference type="InterPro" id="IPR036390">
    <property type="entry name" value="WH_DNA-bd_sf"/>
</dbReference>
<evidence type="ECO:0000256" key="3">
    <source>
        <dbReference type="ARBA" id="ARBA00023163"/>
    </source>
</evidence>
<evidence type="ECO:0000313" key="5">
    <source>
        <dbReference type="EMBL" id="OLP52965.1"/>
    </source>
</evidence>
<gene>
    <name evidence="5" type="ORF">BJF92_18170</name>
</gene>
<dbReference type="PANTHER" id="PTHR43537">
    <property type="entry name" value="TRANSCRIPTIONAL REGULATOR, GNTR FAMILY"/>
    <property type="match status" value="1"/>
</dbReference>
<dbReference type="Pfam" id="PF00392">
    <property type="entry name" value="GntR"/>
    <property type="match status" value="1"/>
</dbReference>
<dbReference type="InterPro" id="IPR008920">
    <property type="entry name" value="TF_FadR/GntR_C"/>
</dbReference>
<dbReference type="GO" id="GO:0003700">
    <property type="term" value="F:DNA-binding transcription factor activity"/>
    <property type="evidence" value="ECO:0007669"/>
    <property type="project" value="InterPro"/>
</dbReference>
<feature type="domain" description="HTH gntR-type" evidence="4">
    <location>
        <begin position="18"/>
        <end position="85"/>
    </location>
</feature>
<dbReference type="Proteomes" id="UP000186143">
    <property type="component" value="Unassembled WGS sequence"/>
</dbReference>
<dbReference type="RefSeq" id="WP_075636830.1">
    <property type="nucleotide sequence ID" value="NZ_MKIO01000041.1"/>
</dbReference>
<dbReference type="SMART" id="SM00895">
    <property type="entry name" value="FCD"/>
    <property type="match status" value="1"/>
</dbReference>